<proteinExistence type="predicted"/>
<keyword evidence="2" id="KW-1185">Reference proteome</keyword>
<evidence type="ECO:0000313" key="2">
    <source>
        <dbReference type="Proteomes" id="UP000050794"/>
    </source>
</evidence>
<dbReference type="WBParaSite" id="TCNE_0001293401-mRNA-1">
    <property type="protein sequence ID" value="TCNE_0001293401-mRNA-1"/>
    <property type="gene ID" value="TCNE_0001293401"/>
</dbReference>
<reference evidence="3" key="1">
    <citation type="submission" date="2016-06" db="UniProtKB">
        <authorList>
            <consortium name="WormBaseParasite"/>
        </authorList>
    </citation>
    <scope>IDENTIFICATION</scope>
</reference>
<accession>A0A183UWR4</accession>
<dbReference type="Proteomes" id="UP000050794">
    <property type="component" value="Unassembled WGS sequence"/>
</dbReference>
<sequence length="98" mass="11340">MAIDTVPAMTDVYDKLMRRVASLLQDSGDDLGVSDDSVGMLKKWNEMMDDFLSDHRELLRTVKKWHSTITDGNVDDEILRGKELRGKQRDRWRTSTPE</sequence>
<name>A0A183UWR4_TOXCA</name>
<evidence type="ECO:0000313" key="1">
    <source>
        <dbReference type="EMBL" id="VDM44255.1"/>
    </source>
</evidence>
<dbReference type="EMBL" id="UYWY01021487">
    <property type="protein sequence ID" value="VDM44255.1"/>
    <property type="molecule type" value="Genomic_DNA"/>
</dbReference>
<dbReference type="AlphaFoldDB" id="A0A183UWR4"/>
<protein>
    <submittedName>
        <fullName evidence="3">Rx_N domain-containing protein</fullName>
    </submittedName>
</protein>
<organism evidence="2 3">
    <name type="scientific">Toxocara canis</name>
    <name type="common">Canine roundworm</name>
    <dbReference type="NCBI Taxonomy" id="6265"/>
    <lineage>
        <taxon>Eukaryota</taxon>
        <taxon>Metazoa</taxon>
        <taxon>Ecdysozoa</taxon>
        <taxon>Nematoda</taxon>
        <taxon>Chromadorea</taxon>
        <taxon>Rhabditida</taxon>
        <taxon>Spirurina</taxon>
        <taxon>Ascaridomorpha</taxon>
        <taxon>Ascaridoidea</taxon>
        <taxon>Toxocaridae</taxon>
        <taxon>Toxocara</taxon>
    </lineage>
</organism>
<reference evidence="1 2" key="2">
    <citation type="submission" date="2018-11" db="EMBL/GenBank/DDBJ databases">
        <authorList>
            <consortium name="Pathogen Informatics"/>
        </authorList>
    </citation>
    <scope>NUCLEOTIDE SEQUENCE [LARGE SCALE GENOMIC DNA]</scope>
</reference>
<gene>
    <name evidence="1" type="ORF">TCNE_LOCUS12934</name>
</gene>
<evidence type="ECO:0000313" key="3">
    <source>
        <dbReference type="WBParaSite" id="TCNE_0001293401-mRNA-1"/>
    </source>
</evidence>